<feature type="region of interest" description="Disordered" evidence="1">
    <location>
        <begin position="77"/>
        <end position="99"/>
    </location>
</feature>
<name>A0A1Y2GAP7_9FUNG</name>
<dbReference type="GeneID" id="33561578"/>
<keyword evidence="3" id="KW-1185">Reference proteome</keyword>
<evidence type="ECO:0000313" key="3">
    <source>
        <dbReference type="Proteomes" id="UP000193648"/>
    </source>
</evidence>
<dbReference type="EMBL" id="MCFF01000049">
    <property type="protein sequence ID" value="ORZ05711.1"/>
    <property type="molecule type" value="Genomic_DNA"/>
</dbReference>
<dbReference type="Proteomes" id="UP000193648">
    <property type="component" value="Unassembled WGS sequence"/>
</dbReference>
<protein>
    <submittedName>
        <fullName evidence="2">Uncharacterized protein</fullName>
    </submittedName>
</protein>
<dbReference type="RefSeq" id="XP_021877198.1">
    <property type="nucleotide sequence ID" value="XM_022019733.1"/>
</dbReference>
<dbReference type="AlphaFoldDB" id="A0A1Y2GAP7"/>
<evidence type="ECO:0000256" key="1">
    <source>
        <dbReference type="SAM" id="MobiDB-lite"/>
    </source>
</evidence>
<feature type="compositionally biased region" description="Low complexity" evidence="1">
    <location>
        <begin position="83"/>
        <end position="92"/>
    </location>
</feature>
<comment type="caution">
    <text evidence="2">The sequence shown here is derived from an EMBL/GenBank/DDBJ whole genome shotgun (WGS) entry which is preliminary data.</text>
</comment>
<sequence>MGSLQLVVLLTPTDVDVVNLSLAVIDQLDNMDHTTALVYKNRVVDFIIIIDVRSLGNGAEFIYFSLASSKDLESTLPDATDLSQGSSSSSRSFGRNATEPRSLLRDSRLSNNTGLLNCDDLLGNLLFIKDGNILLLGGCRGGRSRSRSRSLGFDGIVFRNLGFLLAHNGYLSLSFIHHLFNNLSFFNGLILCLHIDESTYRSMQDTVSQK</sequence>
<organism evidence="2 3">
    <name type="scientific">Lobosporangium transversale</name>
    <dbReference type="NCBI Taxonomy" id="64571"/>
    <lineage>
        <taxon>Eukaryota</taxon>
        <taxon>Fungi</taxon>
        <taxon>Fungi incertae sedis</taxon>
        <taxon>Mucoromycota</taxon>
        <taxon>Mortierellomycotina</taxon>
        <taxon>Mortierellomycetes</taxon>
        <taxon>Mortierellales</taxon>
        <taxon>Mortierellaceae</taxon>
        <taxon>Lobosporangium</taxon>
    </lineage>
</organism>
<gene>
    <name evidence="2" type="ORF">BCR41DRAFT_176132</name>
</gene>
<reference evidence="2 3" key="1">
    <citation type="submission" date="2016-07" db="EMBL/GenBank/DDBJ databases">
        <title>Pervasive Adenine N6-methylation of Active Genes in Fungi.</title>
        <authorList>
            <consortium name="DOE Joint Genome Institute"/>
            <person name="Mondo S.J."/>
            <person name="Dannebaum R.O."/>
            <person name="Kuo R.C."/>
            <person name="Labutti K."/>
            <person name="Haridas S."/>
            <person name="Kuo A."/>
            <person name="Salamov A."/>
            <person name="Ahrendt S.R."/>
            <person name="Lipzen A."/>
            <person name="Sullivan W."/>
            <person name="Andreopoulos W.B."/>
            <person name="Clum A."/>
            <person name="Lindquist E."/>
            <person name="Daum C."/>
            <person name="Ramamoorthy G.K."/>
            <person name="Gryganskyi A."/>
            <person name="Culley D."/>
            <person name="Magnuson J.K."/>
            <person name="James T.Y."/>
            <person name="O'Malley M.A."/>
            <person name="Stajich J.E."/>
            <person name="Spatafora J.W."/>
            <person name="Visel A."/>
            <person name="Grigoriev I.V."/>
        </authorList>
    </citation>
    <scope>NUCLEOTIDE SEQUENCE [LARGE SCALE GENOMIC DNA]</scope>
    <source>
        <strain evidence="2 3">NRRL 3116</strain>
    </source>
</reference>
<dbReference type="InParanoid" id="A0A1Y2GAP7"/>
<evidence type="ECO:0000313" key="2">
    <source>
        <dbReference type="EMBL" id="ORZ05711.1"/>
    </source>
</evidence>
<accession>A0A1Y2GAP7</accession>
<proteinExistence type="predicted"/>